<dbReference type="Proteomes" id="UP000334923">
    <property type="component" value="Unassembled WGS sequence"/>
</dbReference>
<dbReference type="EMBL" id="CABFVA020000114">
    <property type="protein sequence ID" value="VVM07922.1"/>
    <property type="molecule type" value="Genomic_DNA"/>
</dbReference>
<reference evidence="4 5" key="1">
    <citation type="submission" date="2019-09" db="EMBL/GenBank/DDBJ databases">
        <authorList>
            <person name="Cremers G."/>
        </authorList>
    </citation>
    <scope>NUCLEOTIDE SEQUENCE [LARGE SCALE GENOMIC DNA]</scope>
    <source>
        <strain evidence="4">4A</strain>
    </source>
</reference>
<evidence type="ECO:0000256" key="1">
    <source>
        <dbReference type="ARBA" id="ARBA00023015"/>
    </source>
</evidence>
<gene>
    <name evidence="4" type="primary">soxS</name>
    <name evidence="4" type="ORF">MAMT_02007</name>
</gene>
<evidence type="ECO:0000313" key="5">
    <source>
        <dbReference type="Proteomes" id="UP000334923"/>
    </source>
</evidence>
<evidence type="ECO:0000313" key="4">
    <source>
        <dbReference type="EMBL" id="VVM07922.1"/>
    </source>
</evidence>
<keyword evidence="2" id="KW-0804">Transcription</keyword>
<dbReference type="GO" id="GO:0043565">
    <property type="term" value="F:sequence-specific DNA binding"/>
    <property type="evidence" value="ECO:0007669"/>
    <property type="project" value="InterPro"/>
</dbReference>
<dbReference type="AlphaFoldDB" id="A0A5E6MFY4"/>
<dbReference type="GO" id="GO:0003700">
    <property type="term" value="F:DNA-binding transcription factor activity"/>
    <property type="evidence" value="ECO:0007669"/>
    <property type="project" value="InterPro"/>
</dbReference>
<dbReference type="InterPro" id="IPR018060">
    <property type="entry name" value="HTH_AraC"/>
</dbReference>
<dbReference type="RefSeq" id="WP_178087065.1">
    <property type="nucleotide sequence ID" value="NZ_CABFVA020000114.1"/>
</dbReference>
<accession>A0A5E6MFY4</accession>
<dbReference type="Gene3D" id="1.10.10.60">
    <property type="entry name" value="Homeodomain-like"/>
    <property type="match status" value="2"/>
</dbReference>
<feature type="domain" description="HTH araC/xylS-type" evidence="3">
    <location>
        <begin position="198"/>
        <end position="296"/>
    </location>
</feature>
<organism evidence="4 5">
    <name type="scientific">Methylacidimicrobium tartarophylax</name>
    <dbReference type="NCBI Taxonomy" id="1041768"/>
    <lineage>
        <taxon>Bacteria</taxon>
        <taxon>Pseudomonadati</taxon>
        <taxon>Verrucomicrobiota</taxon>
        <taxon>Methylacidimicrobium</taxon>
    </lineage>
</organism>
<evidence type="ECO:0000256" key="2">
    <source>
        <dbReference type="ARBA" id="ARBA00023163"/>
    </source>
</evidence>
<dbReference type="PROSITE" id="PS01124">
    <property type="entry name" value="HTH_ARAC_FAMILY_2"/>
    <property type="match status" value="1"/>
</dbReference>
<dbReference type="Pfam" id="PF12833">
    <property type="entry name" value="HTH_18"/>
    <property type="match status" value="1"/>
</dbReference>
<name>A0A5E6MFY4_9BACT</name>
<dbReference type="InterPro" id="IPR053142">
    <property type="entry name" value="PchR_regulatory_protein"/>
</dbReference>
<keyword evidence="1" id="KW-0805">Transcription regulation</keyword>
<dbReference type="PANTHER" id="PTHR47893">
    <property type="entry name" value="REGULATORY PROTEIN PCHR"/>
    <property type="match status" value="1"/>
</dbReference>
<dbReference type="InterPro" id="IPR009057">
    <property type="entry name" value="Homeodomain-like_sf"/>
</dbReference>
<proteinExistence type="predicted"/>
<evidence type="ECO:0000259" key="3">
    <source>
        <dbReference type="PROSITE" id="PS01124"/>
    </source>
</evidence>
<protein>
    <submittedName>
        <fullName evidence="4">Regulatory protein SoxS</fullName>
    </submittedName>
</protein>
<dbReference type="SMART" id="SM00342">
    <property type="entry name" value="HTH_ARAC"/>
    <property type="match status" value="1"/>
</dbReference>
<dbReference type="PANTHER" id="PTHR47893:SF1">
    <property type="entry name" value="REGULATORY PROTEIN PCHR"/>
    <property type="match status" value="1"/>
</dbReference>
<dbReference type="SUPFAM" id="SSF46689">
    <property type="entry name" value="Homeodomain-like"/>
    <property type="match status" value="2"/>
</dbReference>
<sequence>MEADVWEPVGGWRQLEGDIFTLGWSVEALEFSAAEAVDWARSFHPDSLEICVNFAGHGLVRAGKQSLMFLPGFFGFYAIRREGLEATRSGGESNRFLTFEWSRSRLAKELEGLEDNLPATVRKWLAGRSSAPLIGEVRPFPEYWGHAWNHWVAPDVPGRARSLWFWGRALELAGVILFEESPRKAERRLHWNARRWAERAEEYLRAHLAEPLCLKALSREVGCSPFYLSRIFSEQVGETLPAYLRRLRMEKAAELLRKGDHNVTEAAMAVGYSSLSHFSKAFCRVMGCCPCVYPNPARLAR</sequence>
<keyword evidence="5" id="KW-1185">Reference proteome</keyword>